<sequence length="73" mass="7836">MLANSGTSPRVTAGLAPAPVTRTTRHKLEAGQASPCSSQDDYVFEGRFLRELGQGQALPLRGESGSIDFWSQE</sequence>
<proteinExistence type="predicted"/>
<reference evidence="3" key="1">
    <citation type="submission" date="2018-12" db="EMBL/GenBank/DDBJ databases">
        <title>Tengunoibacter tsumagoiensis gen. nov., sp. nov., Dictyobacter kobayashii sp. nov., D. alpinus sp. nov., and D. joshuensis sp. nov. and description of Dictyobacteraceae fam. nov. within the order Ktedonobacterales isolated from Tengu-no-mugimeshi.</title>
        <authorList>
            <person name="Wang C.M."/>
            <person name="Zheng Y."/>
            <person name="Sakai Y."/>
            <person name="Toyoda A."/>
            <person name="Minakuchi Y."/>
            <person name="Abe K."/>
            <person name="Yokota A."/>
            <person name="Yabe S."/>
        </authorList>
    </citation>
    <scope>NUCLEOTIDE SEQUENCE [LARGE SCALE GENOMIC DNA]</scope>
    <source>
        <strain evidence="3">Uno16</strain>
    </source>
</reference>
<keyword evidence="3" id="KW-1185">Reference proteome</keyword>
<feature type="compositionally biased region" description="Polar residues" evidence="1">
    <location>
        <begin position="1"/>
        <end position="10"/>
    </location>
</feature>
<protein>
    <submittedName>
        <fullName evidence="2">Uncharacterized protein</fullName>
    </submittedName>
</protein>
<comment type="caution">
    <text evidence="2">The sequence shown here is derived from an EMBL/GenBank/DDBJ whole genome shotgun (WGS) entry which is preliminary data.</text>
</comment>
<evidence type="ECO:0000313" key="3">
    <source>
        <dbReference type="Proteomes" id="UP000287171"/>
    </source>
</evidence>
<evidence type="ECO:0000313" key="2">
    <source>
        <dbReference type="EMBL" id="GCE25912.1"/>
    </source>
</evidence>
<organism evidence="2 3">
    <name type="scientific">Dictyobacter alpinus</name>
    <dbReference type="NCBI Taxonomy" id="2014873"/>
    <lineage>
        <taxon>Bacteria</taxon>
        <taxon>Bacillati</taxon>
        <taxon>Chloroflexota</taxon>
        <taxon>Ktedonobacteria</taxon>
        <taxon>Ktedonobacterales</taxon>
        <taxon>Dictyobacteraceae</taxon>
        <taxon>Dictyobacter</taxon>
    </lineage>
</organism>
<dbReference type="Proteomes" id="UP000287171">
    <property type="component" value="Unassembled WGS sequence"/>
</dbReference>
<accession>A0A402B3I8</accession>
<gene>
    <name evidence="2" type="ORF">KDA_13960</name>
</gene>
<feature type="region of interest" description="Disordered" evidence="1">
    <location>
        <begin position="1"/>
        <end position="20"/>
    </location>
</feature>
<dbReference type="RefSeq" id="WP_161982001.1">
    <property type="nucleotide sequence ID" value="NZ_BIFT01000001.1"/>
</dbReference>
<evidence type="ECO:0000256" key="1">
    <source>
        <dbReference type="SAM" id="MobiDB-lite"/>
    </source>
</evidence>
<dbReference type="AlphaFoldDB" id="A0A402B3I8"/>
<dbReference type="EMBL" id="BIFT01000001">
    <property type="protein sequence ID" value="GCE25912.1"/>
    <property type="molecule type" value="Genomic_DNA"/>
</dbReference>
<name>A0A402B3I8_9CHLR</name>